<keyword evidence="1" id="KW-0812">Transmembrane</keyword>
<evidence type="ECO:0000256" key="1">
    <source>
        <dbReference type="SAM" id="Phobius"/>
    </source>
</evidence>
<dbReference type="Proteomes" id="UP000000542">
    <property type="component" value="Chromosome 34"/>
</dbReference>
<dbReference type="HOGENOM" id="CLU_1457140_0_0_1"/>
<reference evidence="3 4" key="2">
    <citation type="journal article" date="2011" name="Genome Res.">
        <title>Chromosome and gene copy number variation allow major structural change between species and strains of Leishmania.</title>
        <authorList>
            <person name="Rogers M.B."/>
            <person name="Hilley J.D."/>
            <person name="Dickens N.J."/>
            <person name="Wilkes J."/>
            <person name="Bates P.A."/>
            <person name="Depledge D.P."/>
            <person name="Harris D."/>
            <person name="Her Y."/>
            <person name="Herzyk P."/>
            <person name="Imamura H."/>
            <person name="Otto T.D."/>
            <person name="Sanders M."/>
            <person name="Seeger K."/>
            <person name="Dujardin J.C."/>
            <person name="Berriman M."/>
            <person name="Smith D.F."/>
            <person name="Hertz-Fowler C."/>
            <person name="Mottram J.C."/>
        </authorList>
    </citation>
    <scope>NUCLEOTIDE SEQUENCE [LARGE SCALE GENOMIC DNA]</scope>
    <source>
        <strain evidence="4">MHOM/IL/81/Friedlin</strain>
    </source>
</reference>
<organism evidence="3 4">
    <name type="scientific">Leishmania major</name>
    <dbReference type="NCBI Taxonomy" id="5664"/>
    <lineage>
        <taxon>Eukaryota</taxon>
        <taxon>Discoba</taxon>
        <taxon>Euglenozoa</taxon>
        <taxon>Kinetoplastea</taxon>
        <taxon>Metakinetoplastina</taxon>
        <taxon>Trypanosomatida</taxon>
        <taxon>Trypanosomatidae</taxon>
        <taxon>Leishmaniinae</taxon>
        <taxon>Leishmania</taxon>
    </lineage>
</organism>
<feature type="domain" description="HPP transmembrane region" evidence="2">
    <location>
        <begin position="21"/>
        <end position="181"/>
    </location>
</feature>
<dbReference type="InParanoid" id="Q4Q3K0"/>
<protein>
    <recommendedName>
        <fullName evidence="2">HPP transmembrane region domain-containing protein</fullName>
    </recommendedName>
</protein>
<dbReference type="VEuPathDB" id="TriTrypDB:LMJSD75_340006000"/>
<dbReference type="VEuPathDB" id="TriTrypDB:LmjF.34.0085"/>
<evidence type="ECO:0000259" key="2">
    <source>
        <dbReference type="Pfam" id="PF04982"/>
    </source>
</evidence>
<dbReference type="InterPro" id="IPR058581">
    <property type="entry name" value="TM_HPP"/>
</dbReference>
<dbReference type="KEGG" id="lma:LMJF_34_0085"/>
<accession>Q4Q3K0</accession>
<proteinExistence type="predicted"/>
<keyword evidence="1" id="KW-0472">Membrane</keyword>
<evidence type="ECO:0000313" key="4">
    <source>
        <dbReference type="Proteomes" id="UP000000542"/>
    </source>
</evidence>
<evidence type="ECO:0000313" key="3">
    <source>
        <dbReference type="EMBL" id="CAJ07709.1"/>
    </source>
</evidence>
<dbReference type="VEuPathDB" id="TriTrypDB:LMJLV39_340006000"/>
<dbReference type="AlphaFoldDB" id="Q4Q3K0"/>
<dbReference type="GeneID" id="5654761"/>
<feature type="transmembrane region" description="Helical" evidence="1">
    <location>
        <begin position="151"/>
        <end position="172"/>
    </location>
</feature>
<dbReference type="VEuPathDB" id="TriTrypDB:LMJFC_340006200"/>
<gene>
    <name evidence="3" type="ORF">LMJF_34_0085</name>
</gene>
<name>Q4Q3K0_LEIMA</name>
<reference evidence="3 4" key="1">
    <citation type="journal article" date="2005" name="Science">
        <title>The genome of the kinetoplastid parasite, Leishmania major.</title>
        <authorList>
            <person name="Ivens A.C."/>
            <person name="Peacock C.S."/>
            <person name="Worthey E.A."/>
            <person name="Murphy L."/>
            <person name="Aggarwal G."/>
            <person name="Berriman M."/>
            <person name="Sisk E."/>
            <person name="Rajandream M.A."/>
            <person name="Adlem E."/>
            <person name="Aert R."/>
            <person name="Anupama A."/>
            <person name="Apostolou Z."/>
            <person name="Attipoe P."/>
            <person name="Bason N."/>
            <person name="Bauser C."/>
            <person name="Beck A."/>
            <person name="Beverley S.M."/>
            <person name="Bianchettin G."/>
            <person name="Borzym K."/>
            <person name="Bothe G."/>
            <person name="Bruschi C.V."/>
            <person name="Collins M."/>
            <person name="Cadag E."/>
            <person name="Ciarloni L."/>
            <person name="Clayton C."/>
            <person name="Coulson R.M."/>
            <person name="Cronin A."/>
            <person name="Cruz A.K."/>
            <person name="Davies R.M."/>
            <person name="De Gaudenzi J."/>
            <person name="Dobson D.E."/>
            <person name="Duesterhoeft A."/>
            <person name="Fazelina G."/>
            <person name="Fosker N."/>
            <person name="Frasch A.C."/>
            <person name="Fraser A."/>
            <person name="Fuchs M."/>
            <person name="Gabel C."/>
            <person name="Goble A."/>
            <person name="Goffeau A."/>
            <person name="Harris D."/>
            <person name="Hertz-Fowler C."/>
            <person name="Hilbert H."/>
            <person name="Horn D."/>
            <person name="Huang Y."/>
            <person name="Klages S."/>
            <person name="Knights A."/>
            <person name="Kube M."/>
            <person name="Larke N."/>
            <person name="Litvin L."/>
            <person name="Lord A."/>
            <person name="Louie T."/>
            <person name="Marra M."/>
            <person name="Masuy D."/>
            <person name="Matthews K."/>
            <person name="Michaeli S."/>
            <person name="Mottram J.C."/>
            <person name="Muller-Auer S."/>
            <person name="Munden H."/>
            <person name="Nelson S."/>
            <person name="Norbertczak H."/>
            <person name="Oliver K."/>
            <person name="O'neil S."/>
            <person name="Pentony M."/>
            <person name="Pohl T.M."/>
            <person name="Price C."/>
            <person name="Purnelle B."/>
            <person name="Quail M.A."/>
            <person name="Rabbinowitsch E."/>
            <person name="Reinhardt R."/>
            <person name="Rieger M."/>
            <person name="Rinta J."/>
            <person name="Robben J."/>
            <person name="Robertson L."/>
            <person name="Ruiz J.C."/>
            <person name="Rutter S."/>
            <person name="Saunders D."/>
            <person name="Schafer M."/>
            <person name="Schein J."/>
            <person name="Schwartz D.C."/>
            <person name="Seeger K."/>
            <person name="Seyler A."/>
            <person name="Sharp S."/>
            <person name="Shin H."/>
            <person name="Sivam D."/>
            <person name="Squares R."/>
            <person name="Squares S."/>
            <person name="Tosato V."/>
            <person name="Vogt C."/>
            <person name="Volckaert G."/>
            <person name="Wambutt R."/>
            <person name="Warren T."/>
            <person name="Wedler H."/>
            <person name="Woodward J."/>
            <person name="Zhou S."/>
            <person name="Zimmermann W."/>
            <person name="Smith D.F."/>
            <person name="Blackwell J.M."/>
            <person name="Stuart K.D."/>
            <person name="Barrell B."/>
            <person name="Myler P.J."/>
        </authorList>
    </citation>
    <scope>NUCLEOTIDE SEQUENCE [LARGE SCALE GENOMIC DNA]</scope>
    <source>
        <strain evidence="4">MHOM/IL/81/Friedlin</strain>
    </source>
</reference>
<dbReference type="RefSeq" id="XP_001686098.1">
    <property type="nucleotide sequence ID" value="XM_001686046.1"/>
</dbReference>
<keyword evidence="4" id="KW-1185">Reference proteome</keyword>
<keyword evidence="1" id="KW-1133">Transmembrane helix</keyword>
<dbReference type="Pfam" id="PF04982">
    <property type="entry name" value="TM_HPP"/>
    <property type="match status" value="1"/>
</dbReference>
<dbReference type="EMBL" id="FR796430">
    <property type="protein sequence ID" value="CAJ07709.1"/>
    <property type="molecule type" value="Genomic_DNA"/>
</dbReference>
<dbReference type="OMA" id="QQIACAF"/>
<sequence>MYLRLLKCAGHPDRTWFSTTRNCIVASAFTDVTLMVLAVIETSGRRPCEVGLDSYVPSFGASYCLLTYLLARCAAARTHFLSHTVSAFLGEAGPHSTNSLPKPLSQQPACGFAVGIMAAPLILTGSLQPSASATTCLAAFHTDSRMNDEGLMCISTPATVGLCLIVFLDWAFNDLVPWRHYYPVRV</sequence>